<name>A0AC55CU81_ECHTE</name>
<dbReference type="RefSeq" id="XP_045143049.1">
    <property type="nucleotide sequence ID" value="XM_045287114.1"/>
</dbReference>
<keyword evidence="1" id="KW-1185">Reference proteome</keyword>
<protein>
    <submittedName>
        <fullName evidence="2">Transcription factor SPT20 homolog isoform X9</fullName>
    </submittedName>
</protein>
<organism evidence="1 2">
    <name type="scientific">Echinops telfairi</name>
    <name type="common">Lesser hedgehog tenrec</name>
    <dbReference type="NCBI Taxonomy" id="9371"/>
    <lineage>
        <taxon>Eukaryota</taxon>
        <taxon>Metazoa</taxon>
        <taxon>Chordata</taxon>
        <taxon>Craniata</taxon>
        <taxon>Vertebrata</taxon>
        <taxon>Euteleostomi</taxon>
        <taxon>Mammalia</taxon>
        <taxon>Eutheria</taxon>
        <taxon>Afrotheria</taxon>
        <taxon>Tenrecidae</taxon>
        <taxon>Tenrecinae</taxon>
        <taxon>Echinops</taxon>
    </lineage>
</organism>
<reference evidence="2" key="1">
    <citation type="submission" date="2025-08" db="UniProtKB">
        <authorList>
            <consortium name="RefSeq"/>
        </authorList>
    </citation>
    <scope>IDENTIFICATION</scope>
</reference>
<sequence>MQQALELALDRAEYVIESARQKPPKRKYLSSGRKSVFQKLYDLYIEECEKEPEVKQKLRRNVNLLEKLVMQETLSCLVVNLYPGNEGYSLMLRGKNGSDSETIRLPYEEGELLEYLDAEELPPILVDLLEKSQVNIFHCGCVIAEIRDYRQSSNMKSPGYQSRHILLRPTMQTLICDVHSITSDNHKWTQEDKLLLESQLILATAEPLCLDPSVAVACTANRLLYNKQKMNTRPLKRCFKRYSRSSLNRQQDLSHCAPPPQLKLLDFLQKRKERKAGQHYDLKISKAGNCVDMWKQNPNNLSIPSEVDVDKYAKVETCIKTDDSQPIVWPAQEVKDDYVFECEAGNQYQKTKLTIIQSVGDPLYYGKIQPCKDNDDNDSQMSPSHSSTDDRSNWFIIGSKTDAQRVVNQYQELVQNEAKCPIKMSHSSSGSASLSQHSPGKESESETASVQSSVLGKGVKHRPPPIKLPSSSGTSSSGNYFTPQQASSFLKSPTPPPSSKPPSLSRKSSVDLSQVSMLSPAALSPASSSQRTTATQVMANSAGLNFINVVGPVCGAQTLMSGSNPMLGCNTGAIAPAGINLSGLLPSGGLLPNALPGALPASQAGVPFGLKNSTNLRPLNLLQLPGGSLIFNTLQQQQQQQQLSQFTPQPPPQQPTPSSPHQPGEQGSEPGSASQEQALSAQQAAVINLTGVGSFMQSQAAAVAILAASNGYGGGTDGSAPSTSAYRQPVRK</sequence>
<gene>
    <name evidence="2" type="primary">SUPT20H</name>
</gene>
<evidence type="ECO:0000313" key="2">
    <source>
        <dbReference type="RefSeq" id="XP_045143049.1"/>
    </source>
</evidence>
<accession>A0AC55CU81</accession>
<proteinExistence type="predicted"/>
<evidence type="ECO:0000313" key="1">
    <source>
        <dbReference type="Proteomes" id="UP000694863"/>
    </source>
</evidence>
<dbReference type="Proteomes" id="UP000694863">
    <property type="component" value="Unplaced"/>
</dbReference>